<dbReference type="Pfam" id="PF01872">
    <property type="entry name" value="RibD_C"/>
    <property type="match status" value="1"/>
</dbReference>
<gene>
    <name evidence="5" type="ORF">GNZ18_06775</name>
</gene>
<dbReference type="InterPro" id="IPR050765">
    <property type="entry name" value="Riboflavin_Biosynth_HTPR"/>
</dbReference>
<reference evidence="5 6" key="1">
    <citation type="submission" date="2019-11" db="EMBL/GenBank/DDBJ databases">
        <authorList>
            <person name="Cao P."/>
        </authorList>
    </citation>
    <scope>NUCLEOTIDE SEQUENCE [LARGE SCALE GENOMIC DNA]</scope>
    <source>
        <strain evidence="5 6">NEAU-AAG5</strain>
    </source>
</reference>
<keyword evidence="6" id="KW-1185">Reference proteome</keyword>
<dbReference type="InterPro" id="IPR002734">
    <property type="entry name" value="RibDG_C"/>
</dbReference>
<dbReference type="PANTHER" id="PTHR38011:SF7">
    <property type="entry name" value="2,5-DIAMINO-6-RIBOSYLAMINO-4(3H)-PYRIMIDINONE 5'-PHOSPHATE REDUCTASE"/>
    <property type="match status" value="1"/>
</dbReference>
<comment type="caution">
    <text evidence="5">The sequence shown here is derived from an EMBL/GenBank/DDBJ whole genome shotgun (WGS) entry which is preliminary data.</text>
</comment>
<evidence type="ECO:0000256" key="1">
    <source>
        <dbReference type="ARBA" id="ARBA00005104"/>
    </source>
</evidence>
<evidence type="ECO:0000313" key="6">
    <source>
        <dbReference type="Proteomes" id="UP000432015"/>
    </source>
</evidence>
<comment type="pathway">
    <text evidence="1">Cofactor biosynthesis; riboflavin biosynthesis.</text>
</comment>
<feature type="domain" description="Bacterial bifunctional deaminase-reductase C-terminal" evidence="4">
    <location>
        <begin position="31"/>
        <end position="229"/>
    </location>
</feature>
<dbReference type="EMBL" id="WOFH01000002">
    <property type="protein sequence ID" value="MUN36302.1"/>
    <property type="molecule type" value="Genomic_DNA"/>
</dbReference>
<dbReference type="Gene3D" id="3.40.430.10">
    <property type="entry name" value="Dihydrofolate Reductase, subunit A"/>
    <property type="match status" value="1"/>
</dbReference>
<dbReference type="Proteomes" id="UP000432015">
    <property type="component" value="Unassembled WGS sequence"/>
</dbReference>
<sequence length="245" mass="25711">MDTLETLRTLSPLPGPVDLAERYAPPERGRHLRANMVAGLDGAAQRAGLSGGLGNAADRFLFSLLRGLADVVIVGAGTVRAEGYGPVRPVEGWGGLREGRSAVPPLAVISRTLDLDFDAPVFTEAVEPTIVLAPAGAPAERLRAARERAEVITAGEATLDFAAALAALEARGHRRMLCEGGPSVLAGFVAAGLLDELCLTLSPLLLAGAATRILNGPPLPVPEELSLAHALQDEDFLFLRYTRTR</sequence>
<keyword evidence="2" id="KW-0521">NADP</keyword>
<accession>A0A7K1KVS4</accession>
<name>A0A7K1KVS4_9ACTN</name>
<dbReference type="PANTHER" id="PTHR38011">
    <property type="entry name" value="DIHYDROFOLATE REDUCTASE FAMILY PROTEIN (AFU_ORTHOLOGUE AFUA_8G06820)"/>
    <property type="match status" value="1"/>
</dbReference>
<dbReference type="GO" id="GO:0008703">
    <property type="term" value="F:5-amino-6-(5-phosphoribosylamino)uracil reductase activity"/>
    <property type="evidence" value="ECO:0007669"/>
    <property type="project" value="InterPro"/>
</dbReference>
<dbReference type="InterPro" id="IPR024072">
    <property type="entry name" value="DHFR-like_dom_sf"/>
</dbReference>
<dbReference type="RefSeq" id="WP_156215331.1">
    <property type="nucleotide sequence ID" value="NZ_WOFH01000002.1"/>
</dbReference>
<dbReference type="NCBIfam" id="NF010663">
    <property type="entry name" value="PRK14059.1-1"/>
    <property type="match status" value="1"/>
</dbReference>
<evidence type="ECO:0000256" key="2">
    <source>
        <dbReference type="ARBA" id="ARBA00022857"/>
    </source>
</evidence>
<evidence type="ECO:0000256" key="3">
    <source>
        <dbReference type="ARBA" id="ARBA00023002"/>
    </source>
</evidence>
<keyword evidence="3" id="KW-0560">Oxidoreductase</keyword>
<evidence type="ECO:0000313" key="5">
    <source>
        <dbReference type="EMBL" id="MUN36302.1"/>
    </source>
</evidence>
<proteinExistence type="predicted"/>
<evidence type="ECO:0000259" key="4">
    <source>
        <dbReference type="Pfam" id="PF01872"/>
    </source>
</evidence>
<dbReference type="GO" id="GO:0009231">
    <property type="term" value="P:riboflavin biosynthetic process"/>
    <property type="evidence" value="ECO:0007669"/>
    <property type="project" value="InterPro"/>
</dbReference>
<organism evidence="5 6">
    <name type="scientific">Actinomadura litoris</name>
    <dbReference type="NCBI Taxonomy" id="2678616"/>
    <lineage>
        <taxon>Bacteria</taxon>
        <taxon>Bacillati</taxon>
        <taxon>Actinomycetota</taxon>
        <taxon>Actinomycetes</taxon>
        <taxon>Streptosporangiales</taxon>
        <taxon>Thermomonosporaceae</taxon>
        <taxon>Actinomadura</taxon>
    </lineage>
</organism>
<dbReference type="SUPFAM" id="SSF53597">
    <property type="entry name" value="Dihydrofolate reductase-like"/>
    <property type="match status" value="1"/>
</dbReference>
<dbReference type="AlphaFoldDB" id="A0A7K1KVS4"/>
<protein>
    <submittedName>
        <fullName evidence="5">Pyrimidine reductase family protein</fullName>
    </submittedName>
</protein>